<evidence type="ECO:0000256" key="1">
    <source>
        <dbReference type="SAM" id="Phobius"/>
    </source>
</evidence>
<sequence length="359" mass="39816">MVDVRNPFYSTAYRIQLRLCGNKQGASSSRKNKNVANMSRDTCPALHFAGTRFFVCVIFSLLAATVGSYAALSQFHSLSDTSSPCNKMDSKNSSECSEKAMHASQLKCTFELLDSNFFNERKVLEIAKGATEFNLPIIRANRKLIASENGGLHNPSVLTFNPDWGTEQEQEASKIFNYPSISDIQKPENEEDIAFMSVLELGALIRTKQITSEELTRIFLKRLKRYNPALEAVVTYTDELAYQQAKEADELLAQGKYLGPLHGIPYGLKDIIAVPQYKTTWGSTTFKNQVLNTEAWVYKRLKSAGAVLVAKLVSGSLAYDDIWFGGRTRNPWNIEEFSTGSSAGPAACTSAGILLFSYC</sequence>
<keyword evidence="4" id="KW-1185">Reference proteome</keyword>
<name>A0A067F393_CITSI</name>
<dbReference type="InterPro" id="IPR036928">
    <property type="entry name" value="AS_sf"/>
</dbReference>
<dbReference type="Pfam" id="PF01425">
    <property type="entry name" value="Amidase"/>
    <property type="match status" value="1"/>
</dbReference>
<reference evidence="3 4" key="1">
    <citation type="submission" date="2014-04" db="EMBL/GenBank/DDBJ databases">
        <authorList>
            <consortium name="International Citrus Genome Consortium"/>
            <person name="Gmitter F."/>
            <person name="Chen C."/>
            <person name="Farmerie W."/>
            <person name="Harkins T."/>
            <person name="Desany B."/>
            <person name="Mohiuddin M."/>
            <person name="Kodira C."/>
            <person name="Borodovsky M."/>
            <person name="Lomsadze A."/>
            <person name="Burns P."/>
            <person name="Jenkins J."/>
            <person name="Prochnik S."/>
            <person name="Shu S."/>
            <person name="Chapman J."/>
            <person name="Pitluck S."/>
            <person name="Schmutz J."/>
            <person name="Rokhsar D."/>
        </authorList>
    </citation>
    <scope>NUCLEOTIDE SEQUENCE</scope>
</reference>
<keyword evidence="1" id="KW-0812">Transmembrane</keyword>
<evidence type="ECO:0000313" key="4">
    <source>
        <dbReference type="Proteomes" id="UP000027120"/>
    </source>
</evidence>
<dbReference type="PANTHER" id="PTHR11895">
    <property type="entry name" value="TRANSAMIDASE"/>
    <property type="match status" value="1"/>
</dbReference>
<keyword evidence="1" id="KW-1133">Transmembrane helix</keyword>
<feature type="transmembrane region" description="Helical" evidence="1">
    <location>
        <begin position="53"/>
        <end position="72"/>
    </location>
</feature>
<dbReference type="PaxDb" id="2711-XP_006485056.1"/>
<keyword evidence="1" id="KW-0472">Membrane</keyword>
<dbReference type="Proteomes" id="UP000027120">
    <property type="component" value="Unassembled WGS sequence"/>
</dbReference>
<dbReference type="SUPFAM" id="SSF75304">
    <property type="entry name" value="Amidase signature (AS) enzymes"/>
    <property type="match status" value="1"/>
</dbReference>
<accession>A0A067F393</accession>
<dbReference type="EMBL" id="KK784959">
    <property type="protein sequence ID" value="KDO57661.1"/>
    <property type="molecule type" value="Genomic_DNA"/>
</dbReference>
<gene>
    <name evidence="3" type="ORF">CISIN_1g018200mg</name>
</gene>
<dbReference type="STRING" id="2711.A0A067F393"/>
<dbReference type="AlphaFoldDB" id="A0A067F393"/>
<dbReference type="InterPro" id="IPR000120">
    <property type="entry name" value="Amidase"/>
</dbReference>
<evidence type="ECO:0000259" key="2">
    <source>
        <dbReference type="Pfam" id="PF01425"/>
    </source>
</evidence>
<organism evidence="3 4">
    <name type="scientific">Citrus sinensis</name>
    <name type="common">Sweet orange</name>
    <name type="synonym">Citrus aurantium var. sinensis</name>
    <dbReference type="NCBI Taxonomy" id="2711"/>
    <lineage>
        <taxon>Eukaryota</taxon>
        <taxon>Viridiplantae</taxon>
        <taxon>Streptophyta</taxon>
        <taxon>Embryophyta</taxon>
        <taxon>Tracheophyta</taxon>
        <taxon>Spermatophyta</taxon>
        <taxon>Magnoliopsida</taxon>
        <taxon>eudicotyledons</taxon>
        <taxon>Gunneridae</taxon>
        <taxon>Pentapetalae</taxon>
        <taxon>rosids</taxon>
        <taxon>malvids</taxon>
        <taxon>Sapindales</taxon>
        <taxon>Rutaceae</taxon>
        <taxon>Aurantioideae</taxon>
        <taxon>Citrus</taxon>
    </lineage>
</organism>
<dbReference type="InterPro" id="IPR023631">
    <property type="entry name" value="Amidase_dom"/>
</dbReference>
<dbReference type="PANTHER" id="PTHR11895:SF73">
    <property type="entry name" value="AMIDASE FAMILY PROTEIN"/>
    <property type="match status" value="1"/>
</dbReference>
<dbReference type="Gene3D" id="3.90.1300.10">
    <property type="entry name" value="Amidase signature (AS) domain"/>
    <property type="match status" value="1"/>
</dbReference>
<dbReference type="SMR" id="A0A067F393"/>
<dbReference type="GO" id="GO:0003824">
    <property type="term" value="F:catalytic activity"/>
    <property type="evidence" value="ECO:0007669"/>
    <property type="project" value="InterPro"/>
</dbReference>
<feature type="domain" description="Amidase" evidence="2">
    <location>
        <begin position="214"/>
        <end position="357"/>
    </location>
</feature>
<protein>
    <recommendedName>
        <fullName evidence="2">Amidase domain-containing protein</fullName>
    </recommendedName>
</protein>
<dbReference type="eggNOG" id="KOG1211">
    <property type="taxonomic scope" value="Eukaryota"/>
</dbReference>
<evidence type="ECO:0000313" key="3">
    <source>
        <dbReference type="EMBL" id="KDO57661.1"/>
    </source>
</evidence>
<proteinExistence type="predicted"/>